<dbReference type="PRINTS" id="PR00344">
    <property type="entry name" value="BCTRLSENSOR"/>
</dbReference>
<dbReference type="InterPro" id="IPR036890">
    <property type="entry name" value="HATPase_C_sf"/>
</dbReference>
<evidence type="ECO:0000256" key="2">
    <source>
        <dbReference type="ARBA" id="ARBA00012438"/>
    </source>
</evidence>
<sequence length="502" mass="56033">MNSDVSSQISSGDWAHFFSLSPSLLAVVGTDGYIKRVNPVFDQCLGWERTVLLSKPFIAFIHPDDQAASTGAMDQAISTGQTVVFRNRYHCFDGSWMQLEWTIGAAQAADVMYCMARDCTGQTKPRPYLSQLAAQKQQLQTIFDRAGVGIARLALDGQWIQANDKLCEILNYSKTELLQTDFQSITHPDDAAQDMEHYQALLKGTSETVVLEKRYLRKGGEPIWCRVTASIIHDGEGYFIAFIEDITERKANEHILEHQKDELARNNLILAQMTASLGQRNQELDEFAYVASHDLKAPLRAIANLATWLEEDLDGQLPAENKQQLELLQGRVHRMENLIDGLLAYSRVGRGDQITEPVDLNVLLRNLVDLLDPPPGFTIAIAPNLPTLNTARPALNQVFANLLSNAIKHHDRTDGHIDIRCQLLENGLYEFSVTDDGPGIDPAFHQKIFNIFQILEARDKTENTGIGLSIVKKTVEAEGGNITLDSQVGQGCTFRFTWPQKS</sequence>
<dbReference type="PANTHER" id="PTHR43304">
    <property type="entry name" value="PHYTOCHROME-LIKE PROTEIN CPH1"/>
    <property type="match status" value="1"/>
</dbReference>
<dbReference type="Pfam" id="PF13426">
    <property type="entry name" value="PAS_9"/>
    <property type="match status" value="1"/>
</dbReference>
<dbReference type="AlphaFoldDB" id="A0A928WYN7"/>
<dbReference type="InterPro" id="IPR001610">
    <property type="entry name" value="PAC"/>
</dbReference>
<accession>A0A928WYN7</accession>
<dbReference type="PROSITE" id="PS50113">
    <property type="entry name" value="PAC"/>
    <property type="match status" value="1"/>
</dbReference>
<keyword evidence="6" id="KW-0902">Two-component regulatory system</keyword>
<dbReference type="Gene3D" id="3.30.565.10">
    <property type="entry name" value="Histidine kinase-like ATPase, C-terminal domain"/>
    <property type="match status" value="1"/>
</dbReference>
<dbReference type="InterPro" id="IPR052162">
    <property type="entry name" value="Sensor_kinase/Photoreceptor"/>
</dbReference>
<dbReference type="SMART" id="SM00388">
    <property type="entry name" value="HisKA"/>
    <property type="match status" value="1"/>
</dbReference>
<dbReference type="RefSeq" id="WP_193990067.1">
    <property type="nucleotide sequence ID" value="NZ_JADEXP010000004.1"/>
</dbReference>
<dbReference type="Pfam" id="PF02518">
    <property type="entry name" value="HATPase_c"/>
    <property type="match status" value="1"/>
</dbReference>
<dbReference type="InterPro" id="IPR013656">
    <property type="entry name" value="PAS_4"/>
</dbReference>
<dbReference type="Gene3D" id="1.10.287.130">
    <property type="match status" value="1"/>
</dbReference>
<dbReference type="InterPro" id="IPR035965">
    <property type="entry name" value="PAS-like_dom_sf"/>
</dbReference>
<evidence type="ECO:0000256" key="3">
    <source>
        <dbReference type="ARBA" id="ARBA00022553"/>
    </source>
</evidence>
<dbReference type="InterPro" id="IPR004358">
    <property type="entry name" value="Sig_transdc_His_kin-like_C"/>
</dbReference>
<dbReference type="NCBIfam" id="TIGR00229">
    <property type="entry name" value="sensory_box"/>
    <property type="match status" value="2"/>
</dbReference>
<dbReference type="EC" id="2.7.13.3" evidence="2"/>
<dbReference type="InterPro" id="IPR005467">
    <property type="entry name" value="His_kinase_dom"/>
</dbReference>
<dbReference type="SMART" id="SM00086">
    <property type="entry name" value="PAC"/>
    <property type="match status" value="1"/>
</dbReference>
<dbReference type="InterPro" id="IPR003661">
    <property type="entry name" value="HisK_dim/P_dom"/>
</dbReference>
<dbReference type="SUPFAM" id="SSF55785">
    <property type="entry name" value="PYP-like sensor domain (PAS domain)"/>
    <property type="match status" value="2"/>
</dbReference>
<dbReference type="CDD" id="cd00130">
    <property type="entry name" value="PAS"/>
    <property type="match status" value="2"/>
</dbReference>
<evidence type="ECO:0000256" key="4">
    <source>
        <dbReference type="ARBA" id="ARBA00022679"/>
    </source>
</evidence>
<dbReference type="SUPFAM" id="SSF55874">
    <property type="entry name" value="ATPase domain of HSP90 chaperone/DNA topoisomerase II/histidine kinase"/>
    <property type="match status" value="1"/>
</dbReference>
<dbReference type="GO" id="GO:0000155">
    <property type="term" value="F:phosphorelay sensor kinase activity"/>
    <property type="evidence" value="ECO:0007669"/>
    <property type="project" value="InterPro"/>
</dbReference>
<dbReference type="SMART" id="SM00091">
    <property type="entry name" value="PAS"/>
    <property type="match status" value="2"/>
</dbReference>
<protein>
    <recommendedName>
        <fullName evidence="2">histidine kinase</fullName>
        <ecNumber evidence="2">2.7.13.3</ecNumber>
    </recommendedName>
</protein>
<feature type="domain" description="PAS" evidence="8">
    <location>
        <begin position="135"/>
        <end position="205"/>
    </location>
</feature>
<feature type="domain" description="PAC" evidence="9">
    <location>
        <begin position="209"/>
        <end position="258"/>
    </location>
</feature>
<keyword evidence="11" id="KW-1185">Reference proteome</keyword>
<proteinExistence type="predicted"/>
<comment type="catalytic activity">
    <reaction evidence="1">
        <text>ATP + protein L-histidine = ADP + protein N-phospho-L-histidine.</text>
        <dbReference type="EC" id="2.7.13.3"/>
    </reaction>
</comment>
<dbReference type="Pfam" id="PF08448">
    <property type="entry name" value="PAS_4"/>
    <property type="match status" value="1"/>
</dbReference>
<comment type="caution">
    <text evidence="10">The sequence shown here is derived from an EMBL/GenBank/DDBJ whole genome shotgun (WGS) entry which is preliminary data.</text>
</comment>
<dbReference type="InterPro" id="IPR000700">
    <property type="entry name" value="PAS-assoc_C"/>
</dbReference>
<dbReference type="PROSITE" id="PS50109">
    <property type="entry name" value="HIS_KIN"/>
    <property type="match status" value="1"/>
</dbReference>
<evidence type="ECO:0000313" key="11">
    <source>
        <dbReference type="Proteomes" id="UP000615026"/>
    </source>
</evidence>
<gene>
    <name evidence="10" type="ORF">IQ260_01220</name>
</gene>
<reference evidence="10" key="1">
    <citation type="submission" date="2020-10" db="EMBL/GenBank/DDBJ databases">
        <authorList>
            <person name="Castelo-Branco R."/>
            <person name="Eusebio N."/>
            <person name="Adriana R."/>
            <person name="Vieira A."/>
            <person name="Brugerolle De Fraissinette N."/>
            <person name="Rezende De Castro R."/>
            <person name="Schneider M.P."/>
            <person name="Vasconcelos V."/>
            <person name="Leao P.N."/>
        </authorList>
    </citation>
    <scope>NUCLEOTIDE SEQUENCE</scope>
    <source>
        <strain evidence="10">LEGE 11479</strain>
    </source>
</reference>
<feature type="domain" description="Histidine kinase" evidence="7">
    <location>
        <begin position="290"/>
        <end position="502"/>
    </location>
</feature>
<evidence type="ECO:0000256" key="1">
    <source>
        <dbReference type="ARBA" id="ARBA00000085"/>
    </source>
</evidence>
<name>A0A928WYN7_LEPEC</name>
<dbReference type="CDD" id="cd00082">
    <property type="entry name" value="HisKA"/>
    <property type="match status" value="1"/>
</dbReference>
<keyword evidence="5" id="KW-0418">Kinase</keyword>
<evidence type="ECO:0000256" key="6">
    <source>
        <dbReference type="ARBA" id="ARBA00023012"/>
    </source>
</evidence>
<dbReference type="PANTHER" id="PTHR43304:SF1">
    <property type="entry name" value="PAC DOMAIN-CONTAINING PROTEIN"/>
    <property type="match status" value="1"/>
</dbReference>
<evidence type="ECO:0000259" key="7">
    <source>
        <dbReference type="PROSITE" id="PS50109"/>
    </source>
</evidence>
<organism evidence="10 11">
    <name type="scientific">Leptolyngbya cf. ectocarpi LEGE 11479</name>
    <dbReference type="NCBI Taxonomy" id="1828722"/>
    <lineage>
        <taxon>Bacteria</taxon>
        <taxon>Bacillati</taxon>
        <taxon>Cyanobacteriota</taxon>
        <taxon>Cyanophyceae</taxon>
        <taxon>Leptolyngbyales</taxon>
        <taxon>Leptolyngbyaceae</taxon>
        <taxon>Leptolyngbya group</taxon>
        <taxon>Leptolyngbya</taxon>
    </lineage>
</organism>
<dbReference type="Gene3D" id="3.30.450.20">
    <property type="entry name" value="PAS domain"/>
    <property type="match status" value="2"/>
</dbReference>
<dbReference type="Proteomes" id="UP000615026">
    <property type="component" value="Unassembled WGS sequence"/>
</dbReference>
<evidence type="ECO:0000256" key="5">
    <source>
        <dbReference type="ARBA" id="ARBA00022777"/>
    </source>
</evidence>
<keyword evidence="3" id="KW-0597">Phosphoprotein</keyword>
<feature type="domain" description="PAS" evidence="8">
    <location>
        <begin position="25"/>
        <end position="80"/>
    </location>
</feature>
<keyword evidence="4" id="KW-0808">Transferase</keyword>
<dbReference type="PROSITE" id="PS50112">
    <property type="entry name" value="PAS"/>
    <property type="match status" value="2"/>
</dbReference>
<dbReference type="SMART" id="SM00387">
    <property type="entry name" value="HATPase_c"/>
    <property type="match status" value="1"/>
</dbReference>
<dbReference type="InterPro" id="IPR036097">
    <property type="entry name" value="HisK_dim/P_sf"/>
</dbReference>
<evidence type="ECO:0000313" key="10">
    <source>
        <dbReference type="EMBL" id="MBE9065267.1"/>
    </source>
</evidence>
<dbReference type="InterPro" id="IPR003594">
    <property type="entry name" value="HATPase_dom"/>
</dbReference>
<evidence type="ECO:0000259" key="9">
    <source>
        <dbReference type="PROSITE" id="PS50113"/>
    </source>
</evidence>
<dbReference type="InterPro" id="IPR000014">
    <property type="entry name" value="PAS"/>
</dbReference>
<dbReference type="SUPFAM" id="SSF47384">
    <property type="entry name" value="Homodimeric domain of signal transducing histidine kinase"/>
    <property type="match status" value="1"/>
</dbReference>
<dbReference type="Pfam" id="PF00512">
    <property type="entry name" value="HisKA"/>
    <property type="match status" value="1"/>
</dbReference>
<dbReference type="EMBL" id="JADEXP010000004">
    <property type="protein sequence ID" value="MBE9065267.1"/>
    <property type="molecule type" value="Genomic_DNA"/>
</dbReference>
<evidence type="ECO:0000259" key="8">
    <source>
        <dbReference type="PROSITE" id="PS50112"/>
    </source>
</evidence>